<dbReference type="PROSITE" id="PS00028">
    <property type="entry name" value="ZINC_FINGER_C2H2_1"/>
    <property type="match status" value="1"/>
</dbReference>
<reference evidence="11" key="1">
    <citation type="journal article" date="2021" name="Nat. Commun.">
        <title>Genetic determinants of endophytism in the Arabidopsis root mycobiome.</title>
        <authorList>
            <person name="Mesny F."/>
            <person name="Miyauchi S."/>
            <person name="Thiergart T."/>
            <person name="Pickel B."/>
            <person name="Atanasova L."/>
            <person name="Karlsson M."/>
            <person name="Huettel B."/>
            <person name="Barry K.W."/>
            <person name="Haridas S."/>
            <person name="Chen C."/>
            <person name="Bauer D."/>
            <person name="Andreopoulos W."/>
            <person name="Pangilinan J."/>
            <person name="LaButti K."/>
            <person name="Riley R."/>
            <person name="Lipzen A."/>
            <person name="Clum A."/>
            <person name="Drula E."/>
            <person name="Henrissat B."/>
            <person name="Kohler A."/>
            <person name="Grigoriev I.V."/>
            <person name="Martin F.M."/>
            <person name="Hacquard S."/>
        </authorList>
    </citation>
    <scope>NUCLEOTIDE SEQUENCE</scope>
    <source>
        <strain evidence="11">MPI-CAGE-AT-0147</strain>
    </source>
</reference>
<dbReference type="InterPro" id="IPR001356">
    <property type="entry name" value="HD"/>
</dbReference>
<gene>
    <name evidence="11" type="ORF">EDB81DRAFT_869103</name>
</gene>
<keyword evidence="4" id="KW-0862">Zinc</keyword>
<dbReference type="SMART" id="SM00355">
    <property type="entry name" value="ZnF_C2H2"/>
    <property type="match status" value="3"/>
</dbReference>
<evidence type="ECO:0000256" key="5">
    <source>
        <dbReference type="PROSITE-ProRule" id="PRU00108"/>
    </source>
</evidence>
<dbReference type="InterPro" id="IPR006600">
    <property type="entry name" value="HTH_CenpB_DNA-bd_dom"/>
</dbReference>
<sequence length="917" mass="102156">MSAQDGLGDLGLNLSVDDSSSGFLAFAQSFEEPHSDDVNSGSDFLGSNDEGLFEELDLLHMLQSNSMLQSPSFTPTHGHVDVPSDPGPSTTLPTRAAATFRPPLTFTANGAPPPKIGTRFSRDSVRILRNWLTTHSHHPFASEEDKEMLHRQTGLSKTQIANWLSNSRRRGKIQGPNLALPQPQDSSTGSIEIQRRPGTPAPKSRTELMNPLERWVDSPPENEPATATAIARAMASSSRASSGHDSPCSYRPSNDGSGTPLSRASSTGSVITSRSSGGSAHSYDSPDLTGSLKLFSRSHARRKKRIGLRQMHTKTSLVVPLNTFQCTFCTETFKTKHNWQRHEKSLHLALERWVCAPNGPTELDLEQKPVCVFCSLANPDEAHIKSHNYPDCQERVPDERTFNRKDHLGQHLRLVHNVKAADLRGPLSRWKVAGPDIRSRCGFCGVSMETWGFRADHLADHFKSGNTMADWNGDWGFETDVLARLENSIPPYFIATERNTPFPFEASNAPSELPPNAYELIELELMHFVQGYYDRSRKLPTSDEIQFEACRIILASEASSSQDVPSPSWLRDLIMSSDSIVRQAKFSPMRSSTECRLPILTILGQAGFFESCPLELQLQELVRSDPPAPLTDHELQQEASRIIRRIEDQSTSPAEFVANWLIELVASSTSWLSSFRQRANISKPEGSGDTGQRAENSSKIDSIMKNYAELERRLSEYVDLLRAHGIEPDDATLQHQAQDLIAEFNDEEWKKVALSNNSWLMAFKRRYINGASGQVQTNDSQLASAPIGRLMSLGSGLAAQLSYDTSGRSSSNVSGKSANVEQGPTFTKRGILYPHNANFHRWVALELARWVVATMSPNNPNQHVPTDEELQHQARWIYYDDDDPWNQTPADNPEWLRRFKIEIGILKEPNLDTSQQG</sequence>
<organism evidence="11 12">
    <name type="scientific">Dactylonectria macrodidyma</name>
    <dbReference type="NCBI Taxonomy" id="307937"/>
    <lineage>
        <taxon>Eukaryota</taxon>
        <taxon>Fungi</taxon>
        <taxon>Dikarya</taxon>
        <taxon>Ascomycota</taxon>
        <taxon>Pezizomycotina</taxon>
        <taxon>Sordariomycetes</taxon>
        <taxon>Hypocreomycetidae</taxon>
        <taxon>Hypocreales</taxon>
        <taxon>Nectriaceae</taxon>
        <taxon>Dactylonectria</taxon>
    </lineage>
</organism>
<protein>
    <submittedName>
        <fullName evidence="11">Uncharacterized protein</fullName>
    </submittedName>
</protein>
<dbReference type="GO" id="GO:0003677">
    <property type="term" value="F:DNA binding"/>
    <property type="evidence" value="ECO:0007669"/>
    <property type="project" value="UniProtKB-UniRule"/>
</dbReference>
<dbReference type="InterPro" id="IPR050224">
    <property type="entry name" value="TALE_homeobox"/>
</dbReference>
<feature type="region of interest" description="Disordered" evidence="7">
    <location>
        <begin position="171"/>
        <end position="286"/>
    </location>
</feature>
<dbReference type="SUPFAM" id="SSF46689">
    <property type="entry name" value="Homeodomain-like"/>
    <property type="match status" value="2"/>
</dbReference>
<name>A0A9P9EWE0_9HYPO</name>
<comment type="subcellular location">
    <subcellularLocation>
        <location evidence="5">Nucleus</location>
    </subcellularLocation>
</comment>
<keyword evidence="3 5" id="KW-0539">Nucleus</keyword>
<evidence type="ECO:0000313" key="11">
    <source>
        <dbReference type="EMBL" id="KAH7146242.1"/>
    </source>
</evidence>
<keyword evidence="4" id="KW-0479">Metal-binding</keyword>
<feature type="DNA-binding region" description="Homeobox" evidence="5">
    <location>
        <begin position="113"/>
        <end position="175"/>
    </location>
</feature>
<dbReference type="AlphaFoldDB" id="A0A9P9EWE0"/>
<comment type="caution">
    <text evidence="11">The sequence shown here is derived from an EMBL/GenBank/DDBJ whole genome shotgun (WGS) entry which is preliminary data.</text>
</comment>
<dbReference type="InterPro" id="IPR009057">
    <property type="entry name" value="Homeodomain-like_sf"/>
</dbReference>
<evidence type="ECO:0000256" key="1">
    <source>
        <dbReference type="ARBA" id="ARBA00023125"/>
    </source>
</evidence>
<evidence type="ECO:0000313" key="12">
    <source>
        <dbReference type="Proteomes" id="UP000738349"/>
    </source>
</evidence>
<dbReference type="GO" id="GO:0006355">
    <property type="term" value="P:regulation of DNA-templated transcription"/>
    <property type="evidence" value="ECO:0007669"/>
    <property type="project" value="InterPro"/>
</dbReference>
<feature type="compositionally biased region" description="Polar residues" evidence="7">
    <location>
        <begin position="251"/>
        <end position="264"/>
    </location>
</feature>
<feature type="coiled-coil region" evidence="6">
    <location>
        <begin position="693"/>
        <end position="720"/>
    </location>
</feature>
<accession>A0A9P9EWE0</accession>
<keyword evidence="6" id="KW-0175">Coiled coil</keyword>
<feature type="compositionally biased region" description="Low complexity" evidence="7">
    <location>
        <begin position="265"/>
        <end position="279"/>
    </location>
</feature>
<keyword evidence="1 5" id="KW-0238">DNA-binding</keyword>
<evidence type="ECO:0000256" key="4">
    <source>
        <dbReference type="PROSITE-ProRule" id="PRU00042"/>
    </source>
</evidence>
<dbReference type="InterPro" id="IPR008422">
    <property type="entry name" value="KN_HD"/>
</dbReference>
<feature type="domain" description="C2H2-type" evidence="9">
    <location>
        <begin position="324"/>
        <end position="352"/>
    </location>
</feature>
<dbReference type="InterPro" id="IPR013087">
    <property type="entry name" value="Znf_C2H2_type"/>
</dbReference>
<evidence type="ECO:0000259" key="9">
    <source>
        <dbReference type="PROSITE" id="PS50157"/>
    </source>
</evidence>
<evidence type="ECO:0000256" key="7">
    <source>
        <dbReference type="SAM" id="MobiDB-lite"/>
    </source>
</evidence>
<dbReference type="Gene3D" id="1.10.10.60">
    <property type="entry name" value="Homeodomain-like"/>
    <property type="match status" value="2"/>
</dbReference>
<keyword evidence="12" id="KW-1185">Reference proteome</keyword>
<evidence type="ECO:0000256" key="3">
    <source>
        <dbReference type="ARBA" id="ARBA00023242"/>
    </source>
</evidence>
<dbReference type="Pfam" id="PF03221">
    <property type="entry name" value="HTH_Tnp_Tc5"/>
    <property type="match status" value="1"/>
</dbReference>
<keyword evidence="2 5" id="KW-0371">Homeobox</keyword>
<keyword evidence="4" id="KW-0863">Zinc-finger</keyword>
<evidence type="ECO:0000256" key="6">
    <source>
        <dbReference type="SAM" id="Coils"/>
    </source>
</evidence>
<evidence type="ECO:0000259" key="8">
    <source>
        <dbReference type="PROSITE" id="PS50071"/>
    </source>
</evidence>
<dbReference type="SMART" id="SM00389">
    <property type="entry name" value="HOX"/>
    <property type="match status" value="1"/>
</dbReference>
<feature type="domain" description="Homeobox" evidence="8">
    <location>
        <begin position="111"/>
        <end position="174"/>
    </location>
</feature>
<dbReference type="PANTHER" id="PTHR11850">
    <property type="entry name" value="HOMEOBOX PROTEIN TRANSCRIPTION FACTORS"/>
    <property type="match status" value="1"/>
</dbReference>
<dbReference type="PROSITE" id="PS51253">
    <property type="entry name" value="HTH_CENPB"/>
    <property type="match status" value="1"/>
</dbReference>
<proteinExistence type="predicted"/>
<dbReference type="PROSITE" id="PS50157">
    <property type="entry name" value="ZINC_FINGER_C2H2_2"/>
    <property type="match status" value="1"/>
</dbReference>
<feature type="compositionally biased region" description="Low complexity" evidence="7">
    <location>
        <begin position="225"/>
        <end position="241"/>
    </location>
</feature>
<dbReference type="EMBL" id="JAGMUV010000008">
    <property type="protein sequence ID" value="KAH7146242.1"/>
    <property type="molecule type" value="Genomic_DNA"/>
</dbReference>
<evidence type="ECO:0000259" key="10">
    <source>
        <dbReference type="PROSITE" id="PS51253"/>
    </source>
</evidence>
<dbReference type="Pfam" id="PF05920">
    <property type="entry name" value="Homeobox_KN"/>
    <property type="match status" value="1"/>
</dbReference>
<evidence type="ECO:0000256" key="2">
    <source>
        <dbReference type="ARBA" id="ARBA00023155"/>
    </source>
</evidence>
<dbReference type="CDD" id="cd00086">
    <property type="entry name" value="homeodomain"/>
    <property type="match status" value="1"/>
</dbReference>
<dbReference type="OrthoDB" id="10056939at2759"/>
<feature type="domain" description="HTH CENPB-type" evidence="10">
    <location>
        <begin position="698"/>
        <end position="773"/>
    </location>
</feature>
<dbReference type="Proteomes" id="UP000738349">
    <property type="component" value="Unassembled WGS sequence"/>
</dbReference>
<dbReference type="GO" id="GO:0005634">
    <property type="term" value="C:nucleus"/>
    <property type="evidence" value="ECO:0007669"/>
    <property type="project" value="UniProtKB-SubCell"/>
</dbReference>
<dbReference type="GO" id="GO:0008270">
    <property type="term" value="F:zinc ion binding"/>
    <property type="evidence" value="ECO:0007669"/>
    <property type="project" value="UniProtKB-KW"/>
</dbReference>
<dbReference type="PROSITE" id="PS50071">
    <property type="entry name" value="HOMEOBOX_2"/>
    <property type="match status" value="1"/>
</dbReference>